<protein>
    <recommendedName>
        <fullName evidence="3">FG-GAP repeat protein</fullName>
    </recommendedName>
</protein>
<name>A0ABQ0BH20_9FIRM</name>
<dbReference type="Proteomes" id="UP001600943">
    <property type="component" value="Unassembled WGS sequence"/>
</dbReference>
<keyword evidence="2" id="KW-1185">Reference proteome</keyword>
<gene>
    <name evidence="1" type="ORF">K040078D81_48740</name>
</gene>
<evidence type="ECO:0000313" key="2">
    <source>
        <dbReference type="Proteomes" id="UP001600943"/>
    </source>
</evidence>
<dbReference type="RefSeq" id="WP_390409197.1">
    <property type="nucleotide sequence ID" value="NZ_BAABYW010000001.1"/>
</dbReference>
<organism evidence="1 2">
    <name type="scientific">Blautia hominis</name>
    <dbReference type="NCBI Taxonomy" id="2025493"/>
    <lineage>
        <taxon>Bacteria</taxon>
        <taxon>Bacillati</taxon>
        <taxon>Bacillota</taxon>
        <taxon>Clostridia</taxon>
        <taxon>Lachnospirales</taxon>
        <taxon>Lachnospiraceae</taxon>
        <taxon>Blautia</taxon>
    </lineage>
</organism>
<proteinExistence type="predicted"/>
<evidence type="ECO:0000313" key="1">
    <source>
        <dbReference type="EMBL" id="GAA6410757.1"/>
    </source>
</evidence>
<sequence length="352" mass="38849">MKVEKKVIGHLEKCYAVAPLFYNNANHILVAAEKKASCLLFDLEGNREDVVWTAPGGTMSMVQVPGSNGQFLATHRFYSPNDSEDAEIVCVTPGAEGGWAVNTVVKLPFVHRFDILERNGVHYLIACTLKSAHAYRDDWSSPGKVYAAVLPDDLTVFSERDQLHLEVICSGLTKNHGYCRVAEEGWETAVISAEEGIFHFIPPADNCREWEIQKILDVPGSDSVLIDLDGDGVKELAVISPFHGDTISIYKICNNVFQKAYTYGKPAEFSHAIFGGELCGRPTVVIGHRKGERSLIAFSFCQKTGTYTSQILDSGCGAANIYKYNKGKDAYIVAANREKDEIALYKITNLEK</sequence>
<evidence type="ECO:0008006" key="3">
    <source>
        <dbReference type="Google" id="ProtNLM"/>
    </source>
</evidence>
<accession>A0ABQ0BH20</accession>
<comment type="caution">
    <text evidence="1">The sequence shown here is derived from an EMBL/GenBank/DDBJ whole genome shotgun (WGS) entry which is preliminary data.</text>
</comment>
<dbReference type="EMBL" id="BAABYW010000001">
    <property type="protein sequence ID" value="GAA6410757.1"/>
    <property type="molecule type" value="Genomic_DNA"/>
</dbReference>
<reference evidence="1 2" key="1">
    <citation type="submission" date="2024-04" db="EMBL/GenBank/DDBJ databases">
        <title>Defined microbial consortia suppress multidrug-resistant proinflammatory Enterobacteriaceae via ecological control.</title>
        <authorList>
            <person name="Furuichi M."/>
            <person name="Kawaguchi T."/>
            <person name="Pust M."/>
            <person name="Yasuma K."/>
            <person name="Plichta D."/>
            <person name="Hasegawa N."/>
            <person name="Ohya T."/>
            <person name="Bhattarai S."/>
            <person name="Sasajima S."/>
            <person name="Aoto Y."/>
            <person name="Tuganbaev T."/>
            <person name="Yaginuma M."/>
            <person name="Ueda M."/>
            <person name="Okahashi N."/>
            <person name="Amafuji K."/>
            <person name="Kiridooshi Y."/>
            <person name="Sugita K."/>
            <person name="Strazar M."/>
            <person name="Skelly A."/>
            <person name="Suda W."/>
            <person name="Hattori M."/>
            <person name="Nakamoto N."/>
            <person name="Caballero S."/>
            <person name="Norman J."/>
            <person name="Olle B."/>
            <person name="Tanoue T."/>
            <person name="Arita M."/>
            <person name="Bucci V."/>
            <person name="Atarashi K."/>
            <person name="Xavier R."/>
            <person name="Honda K."/>
        </authorList>
    </citation>
    <scope>NUCLEOTIDE SEQUENCE [LARGE SCALE GENOMIC DNA]</scope>
    <source>
        <strain evidence="2">k04-0078-D8-1</strain>
    </source>
</reference>